<evidence type="ECO:0000259" key="6">
    <source>
        <dbReference type="Pfam" id="PF00370"/>
    </source>
</evidence>
<protein>
    <submittedName>
        <fullName evidence="8">FGGY-family carbohydrate kinase</fullName>
    </submittedName>
</protein>
<dbReference type="RefSeq" id="WP_343875195.1">
    <property type="nucleotide sequence ID" value="NZ_BAAAIX010000029.1"/>
</dbReference>
<dbReference type="PIRSF" id="PIRSF000538">
    <property type="entry name" value="GlpK"/>
    <property type="match status" value="1"/>
</dbReference>
<proteinExistence type="inferred from homology"/>
<dbReference type="Gene3D" id="3.30.420.40">
    <property type="match status" value="2"/>
</dbReference>
<keyword evidence="3 5" id="KW-0808">Transferase</keyword>
<gene>
    <name evidence="8" type="ORF">ACFSCS_11625</name>
</gene>
<dbReference type="Pfam" id="PF02782">
    <property type="entry name" value="FGGY_C"/>
    <property type="match status" value="1"/>
</dbReference>
<evidence type="ECO:0000313" key="8">
    <source>
        <dbReference type="EMBL" id="MFD1890825.1"/>
    </source>
</evidence>
<evidence type="ECO:0000259" key="7">
    <source>
        <dbReference type="Pfam" id="PF02782"/>
    </source>
</evidence>
<name>A0ABW4RXL1_9ACTN</name>
<dbReference type="Proteomes" id="UP001597326">
    <property type="component" value="Unassembled WGS sequence"/>
</dbReference>
<dbReference type="CDD" id="cd07779">
    <property type="entry name" value="ASKHA_NBD_FGGY_YgcE-like"/>
    <property type="match status" value="1"/>
</dbReference>
<evidence type="ECO:0000256" key="1">
    <source>
        <dbReference type="ARBA" id="ARBA00009156"/>
    </source>
</evidence>
<comment type="caution">
    <text evidence="8">The sequence shown here is derived from an EMBL/GenBank/DDBJ whole genome shotgun (WGS) entry which is preliminary data.</text>
</comment>
<evidence type="ECO:0000256" key="4">
    <source>
        <dbReference type="ARBA" id="ARBA00022777"/>
    </source>
</evidence>
<sequence>MATEPLVIAVDSSTTSTKAIVVDPAGQVLAEARAEIALHTPGIDRYEHDPRDWWTSTREAVGSALAALSTADRERIAAISVTPQRQSFSLFRDDGTPVRPGILWLDGRAAAQVARIGSEQVHRLSGFQPDVTPSIYKIAWLAEHEPASLEQADRIAGVHGYLVHEMTGEWIDSAATADSLGLLDMARLEFSEELVSLVGLQPEQLPRLVPPGSVVAELLPAVASDWGLPGPIPVIACCGDGQAAGLGCGATGPDEAYLNMGTALVAGVHSPGYEVGDVYRTDAAGLPGQYVLEIVQNSGSYLAGWFRSELGDPALAGRPDPALDEAAAAVAIGCGGLVTLPYWNAVQSPYWDPLAKGAIVGLAGAHGRAQIYRSILEALSLEMARNLAGLQRDTGTPLTSVRVMGGGQRSPLWRRIMTDAVGLPLTACEAEEVSAMGAAVLAMAHTGVHGDIAATSRAMAKLGDVTEPDMAAHAVYQELSEVQARLYPALKEAFEAQAAFAERHPA</sequence>
<evidence type="ECO:0000256" key="3">
    <source>
        <dbReference type="ARBA" id="ARBA00022679"/>
    </source>
</evidence>
<keyword evidence="9" id="KW-1185">Reference proteome</keyword>
<reference evidence="9" key="1">
    <citation type="journal article" date="2019" name="Int. J. Syst. Evol. Microbiol.">
        <title>The Global Catalogue of Microorganisms (GCM) 10K type strain sequencing project: providing services to taxonomists for standard genome sequencing and annotation.</title>
        <authorList>
            <consortium name="The Broad Institute Genomics Platform"/>
            <consortium name="The Broad Institute Genome Sequencing Center for Infectious Disease"/>
            <person name="Wu L."/>
            <person name="Ma J."/>
        </authorList>
    </citation>
    <scope>NUCLEOTIDE SEQUENCE [LARGE SCALE GENOMIC DNA]</scope>
    <source>
        <strain evidence="9">CAIM 431</strain>
    </source>
</reference>
<dbReference type="PROSITE" id="PS00445">
    <property type="entry name" value="FGGY_KINASES_2"/>
    <property type="match status" value="1"/>
</dbReference>
<dbReference type="InterPro" id="IPR018483">
    <property type="entry name" value="Carb_kinase_FGGY_CS"/>
</dbReference>
<dbReference type="Pfam" id="PF00370">
    <property type="entry name" value="FGGY_N"/>
    <property type="match status" value="1"/>
</dbReference>
<accession>A0ABW4RXL1</accession>
<evidence type="ECO:0000313" key="9">
    <source>
        <dbReference type="Proteomes" id="UP001597326"/>
    </source>
</evidence>
<keyword evidence="4 5" id="KW-0418">Kinase</keyword>
<dbReference type="InterPro" id="IPR043129">
    <property type="entry name" value="ATPase_NBD"/>
</dbReference>
<evidence type="ECO:0000256" key="2">
    <source>
        <dbReference type="ARBA" id="ARBA00022629"/>
    </source>
</evidence>
<dbReference type="InterPro" id="IPR000577">
    <property type="entry name" value="Carb_kinase_FGGY"/>
</dbReference>
<dbReference type="PANTHER" id="PTHR43095:SF5">
    <property type="entry name" value="XYLULOSE KINASE"/>
    <property type="match status" value="1"/>
</dbReference>
<comment type="similarity">
    <text evidence="1 5">Belongs to the FGGY kinase family.</text>
</comment>
<organism evidence="8 9">
    <name type="scientific">Luteococcus peritonei</name>
    <dbReference type="NCBI Taxonomy" id="88874"/>
    <lineage>
        <taxon>Bacteria</taxon>
        <taxon>Bacillati</taxon>
        <taxon>Actinomycetota</taxon>
        <taxon>Actinomycetes</taxon>
        <taxon>Propionibacteriales</taxon>
        <taxon>Propionibacteriaceae</taxon>
        <taxon>Luteococcus</taxon>
    </lineage>
</organism>
<dbReference type="EMBL" id="JBHUFZ010000027">
    <property type="protein sequence ID" value="MFD1890825.1"/>
    <property type="molecule type" value="Genomic_DNA"/>
</dbReference>
<feature type="domain" description="Carbohydrate kinase FGGY N-terminal" evidence="6">
    <location>
        <begin position="7"/>
        <end position="247"/>
    </location>
</feature>
<evidence type="ECO:0000256" key="5">
    <source>
        <dbReference type="RuleBase" id="RU003733"/>
    </source>
</evidence>
<dbReference type="InterPro" id="IPR018485">
    <property type="entry name" value="FGGY_C"/>
</dbReference>
<feature type="domain" description="Carbohydrate kinase FGGY C-terminal" evidence="7">
    <location>
        <begin position="257"/>
        <end position="444"/>
    </location>
</feature>
<dbReference type="SUPFAM" id="SSF53067">
    <property type="entry name" value="Actin-like ATPase domain"/>
    <property type="match status" value="2"/>
</dbReference>
<keyword evidence="2" id="KW-0119">Carbohydrate metabolism</keyword>
<dbReference type="GO" id="GO:0016301">
    <property type="term" value="F:kinase activity"/>
    <property type="evidence" value="ECO:0007669"/>
    <property type="project" value="UniProtKB-KW"/>
</dbReference>
<keyword evidence="2" id="KW-0859">Xylose metabolism</keyword>
<dbReference type="InterPro" id="IPR018484">
    <property type="entry name" value="FGGY_N"/>
</dbReference>
<dbReference type="PANTHER" id="PTHR43095">
    <property type="entry name" value="SUGAR KINASE"/>
    <property type="match status" value="1"/>
</dbReference>
<dbReference type="InterPro" id="IPR050406">
    <property type="entry name" value="FGGY_Carb_Kinase"/>
</dbReference>